<dbReference type="RefSeq" id="WP_284100820.1">
    <property type="nucleotide sequence ID" value="NZ_JARRAF010000010.1"/>
</dbReference>
<feature type="chain" id="PRO_5046744132" evidence="2">
    <location>
        <begin position="28"/>
        <end position="263"/>
    </location>
</feature>
<keyword evidence="5" id="KW-1185">Reference proteome</keyword>
<dbReference type="PANTHER" id="PTHR35936:SF6">
    <property type="entry name" value="AMINO ACID ABC TRANSPORTER SUBSTRATE-BINDING PAAT FAMILY PROTEIN"/>
    <property type="match status" value="1"/>
</dbReference>
<dbReference type="PANTHER" id="PTHR35936">
    <property type="entry name" value="MEMBRANE-BOUND LYTIC MUREIN TRANSGLYCOSYLASE F"/>
    <property type="match status" value="1"/>
</dbReference>
<evidence type="ECO:0000313" key="4">
    <source>
        <dbReference type="EMBL" id="MDK2124509.1"/>
    </source>
</evidence>
<gene>
    <name evidence="4" type="ORF">PZA18_10635</name>
</gene>
<dbReference type="InterPro" id="IPR001638">
    <property type="entry name" value="Solute-binding_3/MltF_N"/>
</dbReference>
<feature type="signal peptide" evidence="2">
    <location>
        <begin position="1"/>
        <end position="27"/>
    </location>
</feature>
<dbReference type="SUPFAM" id="SSF53850">
    <property type="entry name" value="Periplasmic binding protein-like II"/>
    <property type="match status" value="1"/>
</dbReference>
<proteinExistence type="predicted"/>
<accession>A0ABT7DXF7</accession>
<dbReference type="Proteomes" id="UP001172778">
    <property type="component" value="Unassembled WGS sequence"/>
</dbReference>
<dbReference type="EMBL" id="JARRAF010000010">
    <property type="protein sequence ID" value="MDK2124509.1"/>
    <property type="molecule type" value="Genomic_DNA"/>
</dbReference>
<comment type="caution">
    <text evidence="4">The sequence shown here is derived from an EMBL/GenBank/DDBJ whole genome shotgun (WGS) entry which is preliminary data.</text>
</comment>
<reference evidence="4" key="1">
    <citation type="submission" date="2023-03" db="EMBL/GenBank/DDBJ databases">
        <title>Chitinimonas shenzhenensis gen. nov., sp. nov., a novel member of family Burkholderiaceae isolated from activated sludge collected in Shen Zhen, China.</title>
        <authorList>
            <person name="Wang X."/>
        </authorList>
    </citation>
    <scope>NUCLEOTIDE SEQUENCE</scope>
    <source>
        <strain evidence="4">DQS-5</strain>
    </source>
</reference>
<evidence type="ECO:0000256" key="1">
    <source>
        <dbReference type="ARBA" id="ARBA00022729"/>
    </source>
</evidence>
<feature type="domain" description="Solute-binding protein family 3/N-terminal" evidence="3">
    <location>
        <begin position="37"/>
        <end position="157"/>
    </location>
</feature>
<evidence type="ECO:0000313" key="5">
    <source>
        <dbReference type="Proteomes" id="UP001172778"/>
    </source>
</evidence>
<dbReference type="Gene3D" id="3.40.190.10">
    <property type="entry name" value="Periplasmic binding protein-like II"/>
    <property type="match status" value="2"/>
</dbReference>
<keyword evidence="1 2" id="KW-0732">Signal</keyword>
<dbReference type="Pfam" id="PF00497">
    <property type="entry name" value="SBP_bac_3"/>
    <property type="match status" value="1"/>
</dbReference>
<protein>
    <submittedName>
        <fullName evidence="4">Transporter substrate-binding domain-containing protein</fullName>
    </submittedName>
</protein>
<sequence length="263" mass="29485">MKTLIVKRWARSLAALLGLLLVTGGSAQCCDRLVYSANPIYPPFHWAVDGGFDGASIALLRQLVADLPIKLEPRVVPWKRVLLELEQGKIDLVAPLQRNAERKGYLVFFASRAFANPMSVFVKVGSHVEYKTWDDLIPFRGGISLGDRFGGNFDSFLEKKLKVEVALSMKDNFRMLSSGMIDYFVTGHYAGLSYLNNTGLSRAVVPIGPYVTTNDIYFAFSRKSSCLRWLPVLDERMKALDGIRANTRLLEEYKSRTVEVVTP</sequence>
<evidence type="ECO:0000259" key="3">
    <source>
        <dbReference type="Pfam" id="PF00497"/>
    </source>
</evidence>
<name>A0ABT7DXF7_9NEIS</name>
<organism evidence="4 5">
    <name type="scientific">Parachitinimonas caeni</name>
    <dbReference type="NCBI Taxonomy" id="3031301"/>
    <lineage>
        <taxon>Bacteria</taxon>
        <taxon>Pseudomonadati</taxon>
        <taxon>Pseudomonadota</taxon>
        <taxon>Betaproteobacteria</taxon>
        <taxon>Neisseriales</taxon>
        <taxon>Chitinibacteraceae</taxon>
        <taxon>Parachitinimonas</taxon>
    </lineage>
</organism>
<evidence type="ECO:0000256" key="2">
    <source>
        <dbReference type="SAM" id="SignalP"/>
    </source>
</evidence>